<organism evidence="2 3">
    <name type="scientific">Talaromyces atroroseus</name>
    <dbReference type="NCBI Taxonomy" id="1441469"/>
    <lineage>
        <taxon>Eukaryota</taxon>
        <taxon>Fungi</taxon>
        <taxon>Dikarya</taxon>
        <taxon>Ascomycota</taxon>
        <taxon>Pezizomycotina</taxon>
        <taxon>Eurotiomycetes</taxon>
        <taxon>Eurotiomycetidae</taxon>
        <taxon>Eurotiales</taxon>
        <taxon>Trichocomaceae</taxon>
        <taxon>Talaromyces</taxon>
        <taxon>Talaromyces sect. Trachyspermi</taxon>
    </lineage>
</organism>
<comment type="caution">
    <text evidence="2">The sequence shown here is derived from an EMBL/GenBank/DDBJ whole genome shotgun (WGS) entry which is preliminary data.</text>
</comment>
<proteinExistence type="predicted"/>
<evidence type="ECO:0000313" key="3">
    <source>
        <dbReference type="Proteomes" id="UP000214365"/>
    </source>
</evidence>
<feature type="compositionally biased region" description="Basic and acidic residues" evidence="1">
    <location>
        <begin position="94"/>
        <end position="103"/>
    </location>
</feature>
<name>A0A225ARJ4_TALAT</name>
<accession>A0A225ARJ4</accession>
<dbReference type="OrthoDB" id="3363286at2759"/>
<reference evidence="2 3" key="1">
    <citation type="submission" date="2015-06" db="EMBL/GenBank/DDBJ databases">
        <title>Talaromyces atroroseus IBT 11181 draft genome.</title>
        <authorList>
            <person name="Rasmussen K.B."/>
            <person name="Rasmussen S."/>
            <person name="Petersen B."/>
            <person name="Sicheritz-Ponten T."/>
            <person name="Mortensen U.H."/>
            <person name="Thrane U."/>
        </authorList>
    </citation>
    <scope>NUCLEOTIDE SEQUENCE [LARGE SCALE GENOMIC DNA]</scope>
    <source>
        <strain evidence="2 3">IBT 11181</strain>
    </source>
</reference>
<evidence type="ECO:0000313" key="2">
    <source>
        <dbReference type="EMBL" id="OKL58199.1"/>
    </source>
</evidence>
<feature type="compositionally biased region" description="Polar residues" evidence="1">
    <location>
        <begin position="78"/>
        <end position="93"/>
    </location>
</feature>
<feature type="region of interest" description="Disordered" evidence="1">
    <location>
        <begin position="78"/>
        <end position="111"/>
    </location>
</feature>
<keyword evidence="3" id="KW-1185">Reference proteome</keyword>
<dbReference type="GeneID" id="31006522"/>
<evidence type="ECO:0000256" key="1">
    <source>
        <dbReference type="SAM" id="MobiDB-lite"/>
    </source>
</evidence>
<dbReference type="Proteomes" id="UP000214365">
    <property type="component" value="Unassembled WGS sequence"/>
</dbReference>
<dbReference type="EMBL" id="LFMY01000010">
    <property type="protein sequence ID" value="OKL58199.1"/>
    <property type="molecule type" value="Genomic_DNA"/>
</dbReference>
<dbReference type="RefSeq" id="XP_020118320.1">
    <property type="nucleotide sequence ID" value="XM_020269080.1"/>
</dbReference>
<sequence length="443" mass="50281">MFFELWRRETSSRVHNLGRFWACEGEMTCSPHTVPYSIWRLGVFRDLFLSRSHAQLSQKGQQRCLSSARKLRANYANKANNEDASSSAKSTDSNVEHATKTRPSDSLPRSPLFAMAQCRQMGSRTRKPKGTKADDARLQNNPWAMALASPIRHCRMTGARLPKAFLTDMGLIKRITPAQENNMNPRKATPLWWMPTGLLNDELKAIADLSKNNADAAPMMPSNYNSAVMRMLSRSLLFEYVTPSGGDKVKPGRFIPVNWRVSHNKLSDPEIKAVTWRPDMFKFVLKYMRRNVVKALKEAYRYENIKRDTADQWRALQLSELSVTGLVEGLRRIEMTDMKTGAVVIVGDPEDTETKTPFVSSFPDYVTLPQTRSAVPVYDLSTLLSASVRDALRQCIPRFNEKALFFRPDGPKSVDAMLAMWELKGFVMHDTAFFSESLQLKSP</sequence>
<gene>
    <name evidence="2" type="ORF">UA08_06767</name>
</gene>
<dbReference type="AlphaFoldDB" id="A0A225ARJ4"/>
<protein>
    <submittedName>
        <fullName evidence="2">Uncharacterized protein</fullName>
    </submittedName>
</protein>
<dbReference type="STRING" id="1441469.A0A225ARJ4"/>